<evidence type="ECO:0000256" key="2">
    <source>
        <dbReference type="ARBA" id="ARBA00009261"/>
    </source>
</evidence>
<feature type="transmembrane region" description="Helical" evidence="9">
    <location>
        <begin position="228"/>
        <end position="250"/>
    </location>
</feature>
<comment type="caution">
    <text evidence="10">The sequence shown here is derived from an EMBL/GenBank/DDBJ whole genome shotgun (WGS) entry which is preliminary data.</text>
</comment>
<feature type="transmembrane region" description="Helical" evidence="9">
    <location>
        <begin position="196"/>
        <end position="216"/>
    </location>
</feature>
<feature type="transmembrane region" description="Helical" evidence="9">
    <location>
        <begin position="411"/>
        <end position="432"/>
    </location>
</feature>
<dbReference type="GO" id="GO:0005886">
    <property type="term" value="C:plasma membrane"/>
    <property type="evidence" value="ECO:0007669"/>
    <property type="project" value="UniProtKB-SubCell"/>
</dbReference>
<evidence type="ECO:0000256" key="9">
    <source>
        <dbReference type="RuleBase" id="RU363064"/>
    </source>
</evidence>
<feature type="transmembrane region" description="Helical" evidence="9">
    <location>
        <begin position="262"/>
        <end position="281"/>
    </location>
</feature>
<keyword evidence="6 9" id="KW-0769">Symport</keyword>
<evidence type="ECO:0000313" key="10">
    <source>
        <dbReference type="EMBL" id="MST71469.1"/>
    </source>
</evidence>
<comment type="similarity">
    <text evidence="2 9">Belongs to the alanine or glycine:cation symporter (AGCS) (TC 2.A.25) family.</text>
</comment>
<keyword evidence="4 9" id="KW-1003">Cell membrane</keyword>
<feature type="transmembrane region" description="Helical" evidence="9">
    <location>
        <begin position="438"/>
        <end position="456"/>
    </location>
</feature>
<accession>A0A6N7XNE6</accession>
<reference evidence="10 11" key="1">
    <citation type="submission" date="2019-08" db="EMBL/GenBank/DDBJ databases">
        <title>In-depth cultivation of the pig gut microbiome towards novel bacterial diversity and tailored functional studies.</title>
        <authorList>
            <person name="Wylensek D."/>
            <person name="Hitch T.C.A."/>
            <person name="Clavel T."/>
        </authorList>
    </citation>
    <scope>NUCLEOTIDE SEQUENCE [LARGE SCALE GENOMIC DNA]</scope>
    <source>
        <strain evidence="10 11">WCA-MUC-591-APC-4B</strain>
    </source>
</reference>
<dbReference type="InterPro" id="IPR001463">
    <property type="entry name" value="Na/Ala_symport"/>
</dbReference>
<feature type="transmembrane region" description="Helical" evidence="9">
    <location>
        <begin position="367"/>
        <end position="390"/>
    </location>
</feature>
<evidence type="ECO:0000256" key="3">
    <source>
        <dbReference type="ARBA" id="ARBA00022448"/>
    </source>
</evidence>
<keyword evidence="7 9" id="KW-1133">Transmembrane helix</keyword>
<evidence type="ECO:0000256" key="6">
    <source>
        <dbReference type="ARBA" id="ARBA00022847"/>
    </source>
</evidence>
<dbReference type="Proteomes" id="UP000469424">
    <property type="component" value="Unassembled WGS sequence"/>
</dbReference>
<keyword evidence="11" id="KW-1185">Reference proteome</keyword>
<dbReference type="PRINTS" id="PR00175">
    <property type="entry name" value="NAALASMPORT"/>
</dbReference>
<keyword evidence="8 9" id="KW-0472">Membrane</keyword>
<keyword evidence="5 9" id="KW-0812">Transmembrane</keyword>
<name>A0A6N7XNE6_9FIRM</name>
<comment type="subcellular location">
    <subcellularLocation>
        <location evidence="1 9">Cell membrane</location>
        <topology evidence="1 9">Multi-pass membrane protein</topology>
    </subcellularLocation>
</comment>
<evidence type="ECO:0000256" key="7">
    <source>
        <dbReference type="ARBA" id="ARBA00022989"/>
    </source>
</evidence>
<feature type="transmembrane region" description="Helical" evidence="9">
    <location>
        <begin position="146"/>
        <end position="166"/>
    </location>
</feature>
<feature type="transmembrane region" description="Helical" evidence="9">
    <location>
        <begin position="14"/>
        <end position="33"/>
    </location>
</feature>
<dbReference type="AlphaFoldDB" id="A0A6N7XNE6"/>
<dbReference type="Gene3D" id="1.20.1740.10">
    <property type="entry name" value="Amino acid/polyamine transporter I"/>
    <property type="match status" value="1"/>
</dbReference>
<protein>
    <submittedName>
        <fullName evidence="10">Sodium:alanine symporter family protein</fullName>
    </submittedName>
</protein>
<proteinExistence type="inferred from homology"/>
<dbReference type="PANTHER" id="PTHR30330:SF3">
    <property type="entry name" value="TRANSCRIPTIONAL REGULATOR, LRP FAMILY"/>
    <property type="match status" value="1"/>
</dbReference>
<sequence length="484" mass="51073">MKQFTAMLSTIDGYVWGIPMLVLIIGTGLLLTVRTGALQFCKLGKALKYMVHNEEGGEGEVSSFAALTTALAATVGTGNIVGVATAICTGGPGALFWMEVAACVGMATKYSEGLLAVKYRVLDENGKALGGPFYYIERGLGPNWKWLAKLFAFFGAAAGILGIGTITQVNSITSAVGRVFDPEGKHIAFSIGDHSYTWTTTIAAIVVTALVALVVIGGIQRISSVASLVVPAMMVLYVTAAVAILVYNYAAIPAAIATIVKSAFGMDAVAGGALGAMIAAMQKGVARGIFSNESGLGSAPIAAAAAQTKEPVRQGLVSMTGTFLDTIVICTMTGLTIVITGSDKVGLEGVDVTIRAFGQGLPWSETFGAILLMICLAVFAFTTTLGWDYYGERCLEYFTNKNMKAVKAYRYLYILAVLIGPFLTLEFVWTFADIFNGLMAFPNLVGLLGLSGVVATETRSYFKRLNAGEIDEGEKFRKKQKNVA</sequence>
<dbReference type="FunFam" id="1.20.1740.10:FF:000004">
    <property type="entry name" value="Sodium:alanine symporter family protein"/>
    <property type="match status" value="1"/>
</dbReference>
<evidence type="ECO:0000256" key="4">
    <source>
        <dbReference type="ARBA" id="ARBA00022475"/>
    </source>
</evidence>
<evidence type="ECO:0000313" key="11">
    <source>
        <dbReference type="Proteomes" id="UP000469424"/>
    </source>
</evidence>
<dbReference type="RefSeq" id="WP_154555031.1">
    <property type="nucleotide sequence ID" value="NZ_JAQXUZ010000017.1"/>
</dbReference>
<organism evidence="10 11">
    <name type="scientific">Mogibacterium kristiansenii</name>
    <dbReference type="NCBI Taxonomy" id="2606708"/>
    <lineage>
        <taxon>Bacteria</taxon>
        <taxon>Bacillati</taxon>
        <taxon>Bacillota</taxon>
        <taxon>Clostridia</taxon>
        <taxon>Peptostreptococcales</taxon>
        <taxon>Anaerovoracaceae</taxon>
        <taxon>Mogibacterium</taxon>
    </lineage>
</organism>
<evidence type="ECO:0000256" key="1">
    <source>
        <dbReference type="ARBA" id="ARBA00004651"/>
    </source>
</evidence>
<dbReference type="GO" id="GO:0005283">
    <property type="term" value="F:amino acid:sodium symporter activity"/>
    <property type="evidence" value="ECO:0007669"/>
    <property type="project" value="InterPro"/>
</dbReference>
<evidence type="ECO:0000256" key="5">
    <source>
        <dbReference type="ARBA" id="ARBA00022692"/>
    </source>
</evidence>
<dbReference type="PANTHER" id="PTHR30330">
    <property type="entry name" value="AGSS FAMILY TRANSPORTER, SODIUM-ALANINE"/>
    <property type="match status" value="1"/>
</dbReference>
<dbReference type="Pfam" id="PF01235">
    <property type="entry name" value="Na_Ala_symp"/>
    <property type="match status" value="1"/>
</dbReference>
<gene>
    <name evidence="10" type="ORF">FYJ65_09155</name>
</gene>
<evidence type="ECO:0000256" key="8">
    <source>
        <dbReference type="ARBA" id="ARBA00023136"/>
    </source>
</evidence>
<dbReference type="EMBL" id="VUNA01000028">
    <property type="protein sequence ID" value="MST71469.1"/>
    <property type="molecule type" value="Genomic_DNA"/>
</dbReference>
<keyword evidence="3 9" id="KW-0813">Transport</keyword>
<dbReference type="NCBIfam" id="TIGR00835">
    <property type="entry name" value="agcS"/>
    <property type="match status" value="1"/>
</dbReference>
<feature type="transmembrane region" description="Helical" evidence="9">
    <location>
        <begin position="316"/>
        <end position="339"/>
    </location>
</feature>